<dbReference type="Gene3D" id="3.30.1540.10">
    <property type="entry name" value="formyl-coa transferase, domain 3"/>
    <property type="match status" value="1"/>
</dbReference>
<dbReference type="PANTHER" id="PTHR48228">
    <property type="entry name" value="SUCCINYL-COA--D-CITRAMALATE COA-TRANSFERASE"/>
    <property type="match status" value="1"/>
</dbReference>
<protein>
    <submittedName>
        <fullName evidence="1">Crotonobetainyl-CoA:carnitine CoA-transferase CaiB-like acyl-CoA transferase</fullName>
    </submittedName>
</protein>
<accession>A0A543AP12</accession>
<proteinExistence type="predicted"/>
<sequence>MGVHVVTVAPNLPGPLAARHLVRLGASVTKVESPHGDPAQAFPQWFEALNAGQVRKTLDLKVPEDREQFVELLSGADLLLSSMRPSAADRLGLYDMVARARVAHVEIVGDVEAPNEPGHDLTYQAAAGLLNPPEMPRVPWADVLGGYEATIAALDALREHEHAQKMGIHQAVHRRVGLKQGVDDAAEAFRIGATAPGQILSGAHPQYGMYQTQDGWIAVAAIEPHFHATLTALLGDSRSTLAEHFSKRSTAEWLEFAKQHDLPLDAVEKR</sequence>
<evidence type="ECO:0000313" key="2">
    <source>
        <dbReference type="Proteomes" id="UP000319746"/>
    </source>
</evidence>
<dbReference type="InterPro" id="IPR023606">
    <property type="entry name" value="CoA-Trfase_III_dom_1_sf"/>
</dbReference>
<dbReference type="Proteomes" id="UP000319746">
    <property type="component" value="Unassembled WGS sequence"/>
</dbReference>
<reference evidence="1 2" key="1">
    <citation type="submission" date="2019-06" db="EMBL/GenBank/DDBJ databases">
        <title>Sequencing the genomes of 1000 actinobacteria strains.</title>
        <authorList>
            <person name="Klenk H.-P."/>
        </authorList>
    </citation>
    <scope>NUCLEOTIDE SEQUENCE [LARGE SCALE GENOMIC DNA]</scope>
    <source>
        <strain evidence="1 2">DSM 24083</strain>
    </source>
</reference>
<dbReference type="InterPro" id="IPR044855">
    <property type="entry name" value="CoA-Trfase_III_dom3_sf"/>
</dbReference>
<keyword evidence="1" id="KW-0808">Transferase</keyword>
<keyword evidence="2" id="KW-1185">Reference proteome</keyword>
<dbReference type="InterPro" id="IPR003673">
    <property type="entry name" value="CoA-Trfase_fam_III"/>
</dbReference>
<dbReference type="PANTHER" id="PTHR48228:SF5">
    <property type="entry name" value="ALPHA-METHYLACYL-COA RACEMASE"/>
    <property type="match status" value="1"/>
</dbReference>
<dbReference type="Gene3D" id="3.40.50.10540">
    <property type="entry name" value="Crotonobetainyl-coa:carnitine coa-transferase, domain 1"/>
    <property type="match status" value="1"/>
</dbReference>
<evidence type="ECO:0000313" key="1">
    <source>
        <dbReference type="EMBL" id="TQL74321.1"/>
    </source>
</evidence>
<organism evidence="1 2">
    <name type="scientific">Enteractinococcus coprophilus</name>
    <dbReference type="NCBI Taxonomy" id="1027633"/>
    <lineage>
        <taxon>Bacteria</taxon>
        <taxon>Bacillati</taxon>
        <taxon>Actinomycetota</taxon>
        <taxon>Actinomycetes</taxon>
        <taxon>Micrococcales</taxon>
        <taxon>Micrococcaceae</taxon>
    </lineage>
</organism>
<name>A0A543AP12_9MICC</name>
<dbReference type="EMBL" id="VFOU01000001">
    <property type="protein sequence ID" value="TQL74321.1"/>
    <property type="molecule type" value="Genomic_DNA"/>
</dbReference>
<dbReference type="SUPFAM" id="SSF89796">
    <property type="entry name" value="CoA-transferase family III (CaiB/BaiF)"/>
    <property type="match status" value="1"/>
</dbReference>
<gene>
    <name evidence="1" type="ORF">FB556_0783</name>
</gene>
<dbReference type="AlphaFoldDB" id="A0A543AP12"/>
<dbReference type="GO" id="GO:0016740">
    <property type="term" value="F:transferase activity"/>
    <property type="evidence" value="ECO:0007669"/>
    <property type="project" value="UniProtKB-KW"/>
</dbReference>
<comment type="caution">
    <text evidence="1">The sequence shown here is derived from an EMBL/GenBank/DDBJ whole genome shotgun (WGS) entry which is preliminary data.</text>
</comment>
<dbReference type="InterPro" id="IPR050509">
    <property type="entry name" value="CoA-transferase_III"/>
</dbReference>
<dbReference type="Pfam" id="PF02515">
    <property type="entry name" value="CoA_transf_3"/>
    <property type="match status" value="1"/>
</dbReference>